<evidence type="ECO:0000256" key="2">
    <source>
        <dbReference type="ARBA" id="ARBA00022630"/>
    </source>
</evidence>
<gene>
    <name evidence="6" type="ORF">BGZ99_008228</name>
</gene>
<keyword evidence="7" id="KW-1185">Reference proteome</keyword>
<dbReference type="PANTHER" id="PTHR47356:SF2">
    <property type="entry name" value="FAD-BINDING DOMAIN-CONTAINING PROTEIN-RELATED"/>
    <property type="match status" value="1"/>
</dbReference>
<dbReference type="Gene3D" id="3.50.50.60">
    <property type="entry name" value="FAD/NAD(P)-binding domain"/>
    <property type="match status" value="1"/>
</dbReference>
<feature type="domain" description="FAD-binding" evidence="5">
    <location>
        <begin position="297"/>
        <end position="379"/>
    </location>
</feature>
<sequence>MPPANLKVLISGGGIAGLTLAVLLERAGIDYQVFELAKTVRPLGTALSIGPSVMPMIEQLGLLEKFVALAKVNDVVSNFNEELQLTSTVNYMEFLGRTGYPNYVISRPHLYDLLLSQLPKEKIHMGHRVATILQGDTEVTVSFTDGTSATGHILVGADGAYSGVRKSLYDQLHLAGKLPLSDQEELPCSSVCLVGQTGPLSADKFPHLKEKYCRFENISGRDKPYTWLTFCMPNNTICWMVIEHLYMETNRSEMVRSPAWDQGVADAMIDKVRLFPIPSGAPGLTLADLIDETPRELISHVALEGKFFETWYAGRTVLIGDACHKMYPSAAQGANVAIQDAIVLSNYLYSMNDMQPETITKAFEGYHQERVDSARQAHETSERFRQLFRKRFINTVIRFMVKFFPQWVWNRVFDKVYSNRPQVAFLPLVEDRGSVKAFPQRSLHLNEDALKVASLAAPAS</sequence>
<evidence type="ECO:0000313" key="6">
    <source>
        <dbReference type="EMBL" id="KAG0314287.1"/>
    </source>
</evidence>
<dbReference type="InterPro" id="IPR002938">
    <property type="entry name" value="FAD-bd"/>
</dbReference>
<organism evidence="6 7">
    <name type="scientific">Dissophora globulifera</name>
    <dbReference type="NCBI Taxonomy" id="979702"/>
    <lineage>
        <taxon>Eukaryota</taxon>
        <taxon>Fungi</taxon>
        <taxon>Fungi incertae sedis</taxon>
        <taxon>Mucoromycota</taxon>
        <taxon>Mortierellomycotina</taxon>
        <taxon>Mortierellomycetes</taxon>
        <taxon>Mortierellales</taxon>
        <taxon>Mortierellaceae</taxon>
        <taxon>Dissophora</taxon>
    </lineage>
</organism>
<name>A0A9P6UQ10_9FUNG</name>
<dbReference type="SUPFAM" id="SSF51905">
    <property type="entry name" value="FAD/NAD(P)-binding domain"/>
    <property type="match status" value="1"/>
</dbReference>
<comment type="caution">
    <text evidence="6">The sequence shown here is derived from an EMBL/GenBank/DDBJ whole genome shotgun (WGS) entry which is preliminary data.</text>
</comment>
<comment type="similarity">
    <text evidence="1">Belongs to the paxM FAD-dependent monooxygenase family.</text>
</comment>
<dbReference type="Proteomes" id="UP000738325">
    <property type="component" value="Unassembled WGS sequence"/>
</dbReference>
<accession>A0A9P6UQ10</accession>
<dbReference type="GO" id="GO:0071949">
    <property type="term" value="F:FAD binding"/>
    <property type="evidence" value="ECO:0007669"/>
    <property type="project" value="InterPro"/>
</dbReference>
<keyword evidence="2" id="KW-0285">Flavoprotein</keyword>
<evidence type="ECO:0000256" key="3">
    <source>
        <dbReference type="ARBA" id="ARBA00022827"/>
    </source>
</evidence>
<dbReference type="PANTHER" id="PTHR47356">
    <property type="entry name" value="FAD-DEPENDENT MONOOXYGENASE ASQG-RELATED"/>
    <property type="match status" value="1"/>
</dbReference>
<dbReference type="EMBL" id="JAAAIP010000628">
    <property type="protein sequence ID" value="KAG0314287.1"/>
    <property type="molecule type" value="Genomic_DNA"/>
</dbReference>
<evidence type="ECO:0000256" key="1">
    <source>
        <dbReference type="ARBA" id="ARBA00007992"/>
    </source>
</evidence>
<proteinExistence type="inferred from homology"/>
<feature type="domain" description="FAD-binding" evidence="5">
    <location>
        <begin position="6"/>
        <end position="168"/>
    </location>
</feature>
<keyword evidence="4" id="KW-0560">Oxidoreductase</keyword>
<dbReference type="InterPro" id="IPR036188">
    <property type="entry name" value="FAD/NAD-bd_sf"/>
</dbReference>
<dbReference type="PRINTS" id="PR00420">
    <property type="entry name" value="RNGMNOXGNASE"/>
</dbReference>
<evidence type="ECO:0000256" key="4">
    <source>
        <dbReference type="ARBA" id="ARBA00023002"/>
    </source>
</evidence>
<dbReference type="InterPro" id="IPR050562">
    <property type="entry name" value="FAD_mOase_fung"/>
</dbReference>
<protein>
    <recommendedName>
        <fullName evidence="5">FAD-binding domain-containing protein</fullName>
    </recommendedName>
</protein>
<dbReference type="Pfam" id="PF01494">
    <property type="entry name" value="FAD_binding_3"/>
    <property type="match status" value="2"/>
</dbReference>
<dbReference type="AlphaFoldDB" id="A0A9P6UQ10"/>
<keyword evidence="3" id="KW-0274">FAD</keyword>
<reference evidence="6" key="1">
    <citation type="journal article" date="2020" name="Fungal Divers.">
        <title>Resolving the Mortierellaceae phylogeny through synthesis of multi-gene phylogenetics and phylogenomics.</title>
        <authorList>
            <person name="Vandepol N."/>
            <person name="Liber J."/>
            <person name="Desiro A."/>
            <person name="Na H."/>
            <person name="Kennedy M."/>
            <person name="Barry K."/>
            <person name="Grigoriev I.V."/>
            <person name="Miller A.N."/>
            <person name="O'Donnell K."/>
            <person name="Stajich J.E."/>
            <person name="Bonito G."/>
        </authorList>
    </citation>
    <scope>NUCLEOTIDE SEQUENCE</scope>
    <source>
        <strain evidence="6">REB-010B</strain>
    </source>
</reference>
<dbReference type="GO" id="GO:0004497">
    <property type="term" value="F:monooxygenase activity"/>
    <property type="evidence" value="ECO:0007669"/>
    <property type="project" value="InterPro"/>
</dbReference>
<evidence type="ECO:0000313" key="7">
    <source>
        <dbReference type="Proteomes" id="UP000738325"/>
    </source>
</evidence>
<evidence type="ECO:0000259" key="5">
    <source>
        <dbReference type="Pfam" id="PF01494"/>
    </source>
</evidence>
<dbReference type="OrthoDB" id="10029326at2759"/>